<dbReference type="Proteomes" id="UP000325333">
    <property type="component" value="Unassembled WGS sequence"/>
</dbReference>
<evidence type="ECO:0000313" key="3">
    <source>
        <dbReference type="Proteomes" id="UP000325333"/>
    </source>
</evidence>
<protein>
    <submittedName>
        <fullName evidence="2">Uncharacterized protein</fullName>
    </submittedName>
</protein>
<dbReference type="AlphaFoldDB" id="A0A5B0KQL4"/>
<evidence type="ECO:0000313" key="2">
    <source>
        <dbReference type="EMBL" id="KAA1053064.1"/>
    </source>
</evidence>
<name>A0A5B0KQL4_9PROT</name>
<dbReference type="EMBL" id="VEWN01000018">
    <property type="protein sequence ID" value="KAA1053064.1"/>
    <property type="molecule type" value="Genomic_DNA"/>
</dbReference>
<keyword evidence="1" id="KW-0812">Transmembrane</keyword>
<feature type="transmembrane region" description="Helical" evidence="1">
    <location>
        <begin position="12"/>
        <end position="37"/>
    </location>
</feature>
<keyword evidence="1" id="KW-1133">Transmembrane helix</keyword>
<keyword evidence="1" id="KW-0472">Membrane</keyword>
<gene>
    <name evidence="2" type="ORF">FH063_003260</name>
</gene>
<evidence type="ECO:0000256" key="1">
    <source>
        <dbReference type="SAM" id="Phobius"/>
    </source>
</evidence>
<organism evidence="2 3">
    <name type="scientific">Azospirillum argentinense</name>
    <dbReference type="NCBI Taxonomy" id="2970906"/>
    <lineage>
        <taxon>Bacteria</taxon>
        <taxon>Pseudomonadati</taxon>
        <taxon>Pseudomonadota</taxon>
        <taxon>Alphaproteobacteria</taxon>
        <taxon>Rhodospirillales</taxon>
        <taxon>Azospirillaceae</taxon>
        <taxon>Azospirillum</taxon>
    </lineage>
</organism>
<accession>A0A5B0KQL4</accession>
<proteinExistence type="predicted"/>
<comment type="caution">
    <text evidence="2">The sequence shown here is derived from an EMBL/GenBank/DDBJ whole genome shotgun (WGS) entry which is preliminary data.</text>
</comment>
<reference evidence="2 3" key="1">
    <citation type="submission" date="2019-07" db="EMBL/GenBank/DDBJ databases">
        <title>Genome sequencing of the stress-tolerant strain Azospirillum brasilense Az19.</title>
        <authorList>
            <person name="Maroniche G.A."/>
            <person name="Garcia J.E."/>
            <person name="Pagnussat L."/>
            <person name="Amenta M."/>
            <person name="Creus C.M."/>
        </authorList>
    </citation>
    <scope>NUCLEOTIDE SEQUENCE [LARGE SCALE GENOMIC DNA]</scope>
    <source>
        <strain evidence="2 3">Az19</strain>
    </source>
</reference>
<sequence>MDCFAIHGKSILIVSNIILFVLSKYGVGNGIAATALFKYSG</sequence>